<proteinExistence type="predicted"/>
<dbReference type="Gene3D" id="3.30.200.20">
    <property type="entry name" value="Phosphorylase Kinase, domain 1"/>
    <property type="match status" value="1"/>
</dbReference>
<gene>
    <name evidence="1" type="ORF">FMOSSE_LOCUS1799</name>
</gene>
<evidence type="ECO:0000313" key="1">
    <source>
        <dbReference type="EMBL" id="CAG8456167.1"/>
    </source>
</evidence>
<keyword evidence="2" id="KW-1185">Reference proteome</keyword>
<dbReference type="EMBL" id="CAJVPP010000210">
    <property type="protein sequence ID" value="CAG8456167.1"/>
    <property type="molecule type" value="Genomic_DNA"/>
</dbReference>
<accession>A0A9N8VP65</accession>
<sequence length="145" mass="16575">MSNNPEISNIYVDWLEKSISDEYLIHYEYSDFDNLEPIGNGSFGNVMRANWKNPDQIELPINGSSSPKSSIEIDEDLDCLELTEDIKNYTEVKSSQSNMTNFKNNSLVNINKSSLKSSKEIDDDLEDLEITNFYKNNNESSSSLR</sequence>
<reference evidence="1" key="1">
    <citation type="submission" date="2021-06" db="EMBL/GenBank/DDBJ databases">
        <authorList>
            <person name="Kallberg Y."/>
            <person name="Tangrot J."/>
            <person name="Rosling A."/>
        </authorList>
    </citation>
    <scope>NUCLEOTIDE SEQUENCE</scope>
    <source>
        <strain evidence="1">87-6 pot B 2015</strain>
    </source>
</reference>
<dbReference type="AlphaFoldDB" id="A0A9N8VP65"/>
<name>A0A9N8VP65_FUNMO</name>
<dbReference type="Proteomes" id="UP000789375">
    <property type="component" value="Unassembled WGS sequence"/>
</dbReference>
<comment type="caution">
    <text evidence="1">The sequence shown here is derived from an EMBL/GenBank/DDBJ whole genome shotgun (WGS) entry which is preliminary data.</text>
</comment>
<evidence type="ECO:0000313" key="2">
    <source>
        <dbReference type="Proteomes" id="UP000789375"/>
    </source>
</evidence>
<protein>
    <submittedName>
        <fullName evidence="1">7113_t:CDS:1</fullName>
    </submittedName>
</protein>
<organism evidence="1 2">
    <name type="scientific">Funneliformis mosseae</name>
    <name type="common">Endomycorrhizal fungus</name>
    <name type="synonym">Glomus mosseae</name>
    <dbReference type="NCBI Taxonomy" id="27381"/>
    <lineage>
        <taxon>Eukaryota</taxon>
        <taxon>Fungi</taxon>
        <taxon>Fungi incertae sedis</taxon>
        <taxon>Mucoromycota</taxon>
        <taxon>Glomeromycotina</taxon>
        <taxon>Glomeromycetes</taxon>
        <taxon>Glomerales</taxon>
        <taxon>Glomeraceae</taxon>
        <taxon>Funneliformis</taxon>
    </lineage>
</organism>
<feature type="non-terminal residue" evidence="1">
    <location>
        <position position="145"/>
    </location>
</feature>